<protein>
    <submittedName>
        <fullName evidence="2">Uncharacterized protein</fullName>
    </submittedName>
</protein>
<dbReference type="Proteomes" id="UP001242368">
    <property type="component" value="Unassembled WGS sequence"/>
</dbReference>
<proteinExistence type="predicted"/>
<evidence type="ECO:0000313" key="3">
    <source>
        <dbReference type="Proteomes" id="UP001242368"/>
    </source>
</evidence>
<reference evidence="3" key="1">
    <citation type="journal article" date="2019" name="Int. J. Syst. Evol. Microbiol.">
        <title>The Global Catalogue of Microorganisms (GCM) 10K type strain sequencing project: providing services to taxonomists for standard genome sequencing and annotation.</title>
        <authorList>
            <consortium name="The Broad Institute Genomics Platform"/>
            <consortium name="The Broad Institute Genome Sequencing Center for Infectious Disease"/>
            <person name="Wu L."/>
            <person name="Ma J."/>
        </authorList>
    </citation>
    <scope>NUCLEOTIDE SEQUENCE [LARGE SCALE GENOMIC DNA]</scope>
    <source>
        <strain evidence="3">CECT 7184</strain>
    </source>
</reference>
<gene>
    <name evidence="2" type="ORF">QW060_27520</name>
</gene>
<comment type="caution">
    <text evidence="2">The sequence shown here is derived from an EMBL/GenBank/DDBJ whole genome shotgun (WGS) entry which is preliminary data.</text>
</comment>
<evidence type="ECO:0000313" key="2">
    <source>
        <dbReference type="EMBL" id="MDN3710543.1"/>
    </source>
</evidence>
<organism evidence="2 3">
    <name type="scientific">Paenimyroides ceti</name>
    <dbReference type="NCBI Taxonomy" id="395087"/>
    <lineage>
        <taxon>Bacteria</taxon>
        <taxon>Pseudomonadati</taxon>
        <taxon>Bacteroidota</taxon>
        <taxon>Flavobacteriia</taxon>
        <taxon>Flavobacteriales</taxon>
        <taxon>Flavobacteriaceae</taxon>
        <taxon>Paenimyroides</taxon>
    </lineage>
</organism>
<dbReference type="EMBL" id="JAUFQU010000095">
    <property type="protein sequence ID" value="MDN3710543.1"/>
    <property type="molecule type" value="Genomic_DNA"/>
</dbReference>
<sequence>MKVHVARMLQLIGETPEQAKKDAAKVVSIETAMATPRLDRVERRDRRKNLQSDDCF</sequence>
<accession>A0ABT8D3N6</accession>
<feature type="region of interest" description="Disordered" evidence="1">
    <location>
        <begin position="37"/>
        <end position="56"/>
    </location>
</feature>
<keyword evidence="3" id="KW-1185">Reference proteome</keyword>
<dbReference type="RefSeq" id="WP_290365657.1">
    <property type="nucleotide sequence ID" value="NZ_JAUFQU010000095.1"/>
</dbReference>
<dbReference type="InterPro" id="IPR042089">
    <property type="entry name" value="Peptidase_M13_dom_2"/>
</dbReference>
<evidence type="ECO:0000256" key="1">
    <source>
        <dbReference type="SAM" id="MobiDB-lite"/>
    </source>
</evidence>
<name>A0ABT8D3N6_9FLAO</name>
<dbReference type="Gene3D" id="1.10.1380.10">
    <property type="entry name" value="Neutral endopeptidase , domain2"/>
    <property type="match status" value="1"/>
</dbReference>